<name>A0ABN8IHP2_9NEOP</name>
<evidence type="ECO:0000313" key="1">
    <source>
        <dbReference type="EMBL" id="CAH2057806.1"/>
    </source>
</evidence>
<feature type="non-terminal residue" evidence="1">
    <location>
        <position position="89"/>
    </location>
</feature>
<reference evidence="1" key="1">
    <citation type="submission" date="2022-03" db="EMBL/GenBank/DDBJ databases">
        <authorList>
            <person name="Martin H S."/>
        </authorList>
    </citation>
    <scope>NUCLEOTIDE SEQUENCE</scope>
</reference>
<protein>
    <submittedName>
        <fullName evidence="1">Uncharacterized protein</fullName>
    </submittedName>
</protein>
<dbReference type="Proteomes" id="UP000837857">
    <property type="component" value="Chromosome 25"/>
</dbReference>
<organism evidence="1 2">
    <name type="scientific">Iphiclides podalirius</name>
    <name type="common">scarce swallowtail</name>
    <dbReference type="NCBI Taxonomy" id="110791"/>
    <lineage>
        <taxon>Eukaryota</taxon>
        <taxon>Metazoa</taxon>
        <taxon>Ecdysozoa</taxon>
        <taxon>Arthropoda</taxon>
        <taxon>Hexapoda</taxon>
        <taxon>Insecta</taxon>
        <taxon>Pterygota</taxon>
        <taxon>Neoptera</taxon>
        <taxon>Endopterygota</taxon>
        <taxon>Lepidoptera</taxon>
        <taxon>Glossata</taxon>
        <taxon>Ditrysia</taxon>
        <taxon>Papilionoidea</taxon>
        <taxon>Papilionidae</taxon>
        <taxon>Papilioninae</taxon>
        <taxon>Iphiclides</taxon>
    </lineage>
</organism>
<keyword evidence="2" id="KW-1185">Reference proteome</keyword>
<accession>A0ABN8IHP2</accession>
<gene>
    <name evidence="1" type="ORF">IPOD504_LOCUS10312</name>
</gene>
<dbReference type="EMBL" id="OW152837">
    <property type="protein sequence ID" value="CAH2057806.1"/>
    <property type="molecule type" value="Genomic_DNA"/>
</dbReference>
<evidence type="ECO:0000313" key="2">
    <source>
        <dbReference type="Proteomes" id="UP000837857"/>
    </source>
</evidence>
<sequence>MPPREPPMFTSAFSFQSANYVFVPNNETRYACVSTKRIAAASATTCETALTRYSTKRRSDYVTLRAPIPFLEARSLDVGSARSVTFALG</sequence>
<proteinExistence type="predicted"/>